<dbReference type="SMART" id="SM00185">
    <property type="entry name" value="ARM"/>
    <property type="match status" value="6"/>
</dbReference>
<comment type="caution">
    <text evidence="5">The sequence shown here is derived from an EMBL/GenBank/DDBJ whole genome shotgun (WGS) entry which is preliminary data.</text>
</comment>
<dbReference type="GO" id="GO:0005737">
    <property type="term" value="C:cytoplasm"/>
    <property type="evidence" value="ECO:0007669"/>
    <property type="project" value="UniProtKB-SubCell"/>
</dbReference>
<reference evidence="5" key="1">
    <citation type="submission" date="2021-06" db="EMBL/GenBank/DDBJ databases">
        <authorList>
            <person name="Kallberg Y."/>
            <person name="Tangrot J."/>
            <person name="Rosling A."/>
        </authorList>
    </citation>
    <scope>NUCLEOTIDE SEQUENCE</scope>
    <source>
        <strain evidence="5">BR232B</strain>
    </source>
</reference>
<keyword evidence="2" id="KW-0963">Cytoplasm</keyword>
<evidence type="ECO:0000313" key="6">
    <source>
        <dbReference type="Proteomes" id="UP000789739"/>
    </source>
</evidence>
<dbReference type="Pfam" id="PF11701">
    <property type="entry name" value="UNC45-central"/>
    <property type="match status" value="1"/>
</dbReference>
<dbReference type="InterPro" id="IPR024660">
    <property type="entry name" value="UCS_central_dom"/>
</dbReference>
<dbReference type="GO" id="GO:0051879">
    <property type="term" value="F:Hsp90 protein binding"/>
    <property type="evidence" value="ECO:0007669"/>
    <property type="project" value="TreeGrafter"/>
</dbReference>
<evidence type="ECO:0000259" key="4">
    <source>
        <dbReference type="Pfam" id="PF11701"/>
    </source>
</evidence>
<name>A0A9N8WB13_9GLOM</name>
<evidence type="ECO:0000256" key="2">
    <source>
        <dbReference type="ARBA" id="ARBA00022490"/>
    </source>
</evidence>
<dbReference type="OrthoDB" id="199930at2759"/>
<dbReference type="AlphaFoldDB" id="A0A9N8WB13"/>
<comment type="subcellular location">
    <subcellularLocation>
        <location evidence="1">Cytoplasm</location>
    </subcellularLocation>
</comment>
<feature type="domain" description="UNC-45/Cro1/She4 central" evidence="4">
    <location>
        <begin position="32"/>
        <end position="179"/>
    </location>
</feature>
<keyword evidence="3" id="KW-0802">TPR repeat</keyword>
<dbReference type="EMBL" id="CAJVPI010000117">
    <property type="protein sequence ID" value="CAG8483514.1"/>
    <property type="molecule type" value="Genomic_DNA"/>
</dbReference>
<protein>
    <submittedName>
        <fullName evidence="5">11619_t:CDS:1</fullName>
    </submittedName>
</protein>
<gene>
    <name evidence="5" type="ORF">PBRASI_LOCUS1711</name>
</gene>
<dbReference type="PANTHER" id="PTHR45994">
    <property type="entry name" value="FI21225P1"/>
    <property type="match status" value="1"/>
</dbReference>
<evidence type="ECO:0000256" key="1">
    <source>
        <dbReference type="ARBA" id="ARBA00004496"/>
    </source>
</evidence>
<evidence type="ECO:0000256" key="3">
    <source>
        <dbReference type="ARBA" id="ARBA00022803"/>
    </source>
</evidence>
<accession>A0A9N8WB13</accession>
<sequence length="624" mass="68099">MALSVDALNSHLHSIVTKEDYADTLIISDTFSLILQTFGSPSATEQSKSIASVIISKLFEKPSDTLTRRCEDIINKWLDSTEKQDKLFAYSALTTLFQVNAQTGANILNKEGLLEDIEDCIEFESDDVKLAMVETLSQACSHNNSRITVGVKLSNCLSNMVNSKDERIKMAASVALTKILLDAKAANKAETSQSISNQDSNSTSEKLTQLFQNLVIDANSSDQARANAIEGLAYASLKPPVKELITNHPTLLKVLFSLVKPSDKPNTAINYGIAVIMANITAYRKKLTESEEQALKLRKLAGEQTTIDPDPLESEKYVINRCKKVITLGGISVLNTLTKTASQSTVQLVAQAFLNLATDQTNRGLIVQQSGAKTLTSILSKSTDENISTLATQALAKIAISLDPRLAFHSTNASDLVRPFLNLCKSENELCQFESLMALTNLCSVDDALRHHIYTLNGIPVIENLQFSDNTLVRRAATECLCNLMFCEPVFTLYSTPSTASNRIQITLALSDVDDFETRRAASGALAILSTSPDVCQMIADRPRGVDVVLDLLNDESPELMHRAAEIFKNMATLEGAVEKMVRKGVHERLITLLKECKVESVVGTAAEALREIGKYAGLQAGDK</sequence>
<dbReference type="PANTHER" id="PTHR45994:SF1">
    <property type="entry name" value="FI21225P1"/>
    <property type="match status" value="1"/>
</dbReference>
<dbReference type="InterPro" id="IPR016024">
    <property type="entry name" value="ARM-type_fold"/>
</dbReference>
<dbReference type="Proteomes" id="UP000789739">
    <property type="component" value="Unassembled WGS sequence"/>
</dbReference>
<organism evidence="5 6">
    <name type="scientific">Paraglomus brasilianum</name>
    <dbReference type="NCBI Taxonomy" id="144538"/>
    <lineage>
        <taxon>Eukaryota</taxon>
        <taxon>Fungi</taxon>
        <taxon>Fungi incertae sedis</taxon>
        <taxon>Mucoromycota</taxon>
        <taxon>Glomeromycotina</taxon>
        <taxon>Glomeromycetes</taxon>
        <taxon>Paraglomerales</taxon>
        <taxon>Paraglomeraceae</taxon>
        <taxon>Paraglomus</taxon>
    </lineage>
</organism>
<proteinExistence type="predicted"/>
<dbReference type="Gene3D" id="1.25.10.10">
    <property type="entry name" value="Leucine-rich Repeat Variant"/>
    <property type="match status" value="2"/>
</dbReference>
<dbReference type="InterPro" id="IPR000225">
    <property type="entry name" value="Armadillo"/>
</dbReference>
<keyword evidence="6" id="KW-1185">Reference proteome</keyword>
<dbReference type="SUPFAM" id="SSF48371">
    <property type="entry name" value="ARM repeat"/>
    <property type="match status" value="2"/>
</dbReference>
<dbReference type="InterPro" id="IPR011989">
    <property type="entry name" value="ARM-like"/>
</dbReference>
<evidence type="ECO:0000313" key="5">
    <source>
        <dbReference type="EMBL" id="CAG8483514.1"/>
    </source>
</evidence>